<organism evidence="3 4">
    <name type="scientific">Penicillium camemberti (strain FM 013)</name>
    <dbReference type="NCBI Taxonomy" id="1429867"/>
    <lineage>
        <taxon>Eukaryota</taxon>
        <taxon>Fungi</taxon>
        <taxon>Dikarya</taxon>
        <taxon>Ascomycota</taxon>
        <taxon>Pezizomycotina</taxon>
        <taxon>Eurotiomycetes</taxon>
        <taxon>Eurotiomycetidae</taxon>
        <taxon>Eurotiales</taxon>
        <taxon>Aspergillaceae</taxon>
        <taxon>Penicillium</taxon>
    </lineage>
</organism>
<accession>A0A0G4PCI3</accession>
<sequence length="159" mass="17850">MRFSRHSVEGAQGSHGTRWRERERIVHWRANPARSGFVPPQAPASAARNAQLIIATGVCSSTKGIPSGSGYEHTRQIGILLIRKRKIENFISDIQQNGFTDMLAENATLLSETTALRDRIQELEESQETMRARLNELCKVSGVSTVQSDPKRRKRARLL</sequence>
<gene>
    <name evidence="3" type="ORF">PCAMFM013_S011g000011</name>
</gene>
<dbReference type="AlphaFoldDB" id="A0A0G4PCI3"/>
<evidence type="ECO:0000313" key="4">
    <source>
        <dbReference type="Proteomes" id="UP000053732"/>
    </source>
</evidence>
<dbReference type="Proteomes" id="UP000053732">
    <property type="component" value="Unassembled WGS sequence"/>
</dbReference>
<keyword evidence="1" id="KW-0175">Coiled coil</keyword>
<dbReference type="EMBL" id="HG793144">
    <property type="protein sequence ID" value="CRL24017.1"/>
    <property type="molecule type" value="Genomic_DNA"/>
</dbReference>
<evidence type="ECO:0000256" key="2">
    <source>
        <dbReference type="SAM" id="MobiDB-lite"/>
    </source>
</evidence>
<feature type="region of interest" description="Disordered" evidence="2">
    <location>
        <begin position="1"/>
        <end position="20"/>
    </location>
</feature>
<keyword evidence="4" id="KW-1185">Reference proteome</keyword>
<reference evidence="3 4" key="1">
    <citation type="journal article" date="2014" name="Nat. Commun.">
        <title>Multiple recent horizontal transfers of a large genomic region in cheese making fungi.</title>
        <authorList>
            <person name="Cheeseman K."/>
            <person name="Ropars J."/>
            <person name="Renault P."/>
            <person name="Dupont J."/>
            <person name="Gouzy J."/>
            <person name="Branca A."/>
            <person name="Abraham A.L."/>
            <person name="Ceppi M."/>
            <person name="Conseiller E."/>
            <person name="Debuchy R."/>
            <person name="Malagnac F."/>
            <person name="Goarin A."/>
            <person name="Silar P."/>
            <person name="Lacoste S."/>
            <person name="Sallet E."/>
            <person name="Bensimon A."/>
            <person name="Giraud T."/>
            <person name="Brygoo Y."/>
        </authorList>
    </citation>
    <scope>NUCLEOTIDE SEQUENCE [LARGE SCALE GENOMIC DNA]</scope>
    <source>
        <strain evidence="4">FM 013</strain>
    </source>
</reference>
<protein>
    <submittedName>
        <fullName evidence="3">Str. FM013</fullName>
    </submittedName>
</protein>
<evidence type="ECO:0000256" key="1">
    <source>
        <dbReference type="SAM" id="Coils"/>
    </source>
</evidence>
<evidence type="ECO:0000313" key="3">
    <source>
        <dbReference type="EMBL" id="CRL24017.1"/>
    </source>
</evidence>
<proteinExistence type="predicted"/>
<name>A0A0G4PCI3_PENC3</name>
<feature type="coiled-coil region" evidence="1">
    <location>
        <begin position="106"/>
        <end position="140"/>
    </location>
</feature>